<reference evidence="8" key="1">
    <citation type="submission" date="2014-09" db="EMBL/GenBank/DDBJ databases">
        <authorList>
            <person name="Magalhaes I.L.F."/>
            <person name="Oliveira U."/>
            <person name="Santos F.R."/>
            <person name="Vidigal T.H.D.A."/>
            <person name="Brescovit A.D."/>
            <person name="Santos A.J."/>
        </authorList>
    </citation>
    <scope>NUCLEOTIDE SEQUENCE</scope>
</reference>
<keyword evidence="4" id="KW-0472">Membrane</keyword>
<name>A0A0K0LCE5_9BACT</name>
<dbReference type="InterPro" id="IPR006311">
    <property type="entry name" value="TAT_signal"/>
</dbReference>
<evidence type="ECO:0000256" key="4">
    <source>
        <dbReference type="ARBA" id="ARBA00023136"/>
    </source>
</evidence>
<evidence type="ECO:0000313" key="8">
    <source>
        <dbReference type="EMBL" id="AIW81329.1"/>
    </source>
</evidence>
<evidence type="ECO:0000256" key="2">
    <source>
        <dbReference type="ARBA" id="ARBA00022475"/>
    </source>
</evidence>
<dbReference type="AlphaFoldDB" id="A0A0K0LCE5"/>
<dbReference type="InterPro" id="IPR003760">
    <property type="entry name" value="PnrA-like"/>
</dbReference>
<organism evidence="8">
    <name type="scientific">uncultured bacterium SA354_p</name>
    <dbReference type="NCBI Taxonomy" id="1552129"/>
    <lineage>
        <taxon>Bacteria</taxon>
        <taxon>environmental samples</taxon>
    </lineage>
</organism>
<keyword evidence="3" id="KW-0732">Signal</keyword>
<evidence type="ECO:0000256" key="6">
    <source>
        <dbReference type="SAM" id="MobiDB-lite"/>
    </source>
</evidence>
<dbReference type="PROSITE" id="PS51318">
    <property type="entry name" value="TAT"/>
    <property type="match status" value="1"/>
</dbReference>
<dbReference type="Pfam" id="PF02608">
    <property type="entry name" value="Bmp"/>
    <property type="match status" value="1"/>
</dbReference>
<evidence type="ECO:0000259" key="7">
    <source>
        <dbReference type="Pfam" id="PF02608"/>
    </source>
</evidence>
<dbReference type="Gene3D" id="3.40.50.2300">
    <property type="match status" value="2"/>
</dbReference>
<proteinExistence type="predicted"/>
<evidence type="ECO:0000256" key="1">
    <source>
        <dbReference type="ARBA" id="ARBA00004236"/>
    </source>
</evidence>
<feature type="domain" description="ABC transporter substrate-binding protein PnrA-like" evidence="7">
    <location>
        <begin position="108"/>
        <end position="354"/>
    </location>
</feature>
<dbReference type="PANTHER" id="PTHR34296:SF2">
    <property type="entry name" value="ABC TRANSPORTER GUANOSINE-BINDING PROTEIN NUPN"/>
    <property type="match status" value="1"/>
</dbReference>
<dbReference type="EMBL" id="KM669716">
    <property type="protein sequence ID" value="AIW81329.1"/>
    <property type="molecule type" value="Genomic_DNA"/>
</dbReference>
<keyword evidence="5" id="KW-0449">Lipoprotein</keyword>
<dbReference type="InterPro" id="IPR050957">
    <property type="entry name" value="BMP_lipoprotein"/>
</dbReference>
<evidence type="ECO:0000256" key="3">
    <source>
        <dbReference type="ARBA" id="ARBA00022729"/>
    </source>
</evidence>
<dbReference type="PANTHER" id="PTHR34296">
    <property type="entry name" value="TRANSCRIPTIONAL ACTIVATOR PROTEIN MED"/>
    <property type="match status" value="1"/>
</dbReference>
<accession>A0A0K0LCE5</accession>
<comment type="subcellular location">
    <subcellularLocation>
        <location evidence="1">Cell membrane</location>
    </subcellularLocation>
</comment>
<dbReference type="CDD" id="cd19964">
    <property type="entry name" value="PBP1_BMP-like"/>
    <property type="match status" value="1"/>
</dbReference>
<feature type="region of interest" description="Disordered" evidence="6">
    <location>
        <begin position="1"/>
        <end position="28"/>
    </location>
</feature>
<protein>
    <submittedName>
        <fullName evidence="8">Periplasmic binding protein</fullName>
    </submittedName>
</protein>
<evidence type="ECO:0000256" key="5">
    <source>
        <dbReference type="ARBA" id="ARBA00023288"/>
    </source>
</evidence>
<sequence length="376" mass="39829">MGPRTALPARVRMRTERRQPTKEGTTMTDKLSQHMMHRRTFLQATVGAAALGFAASIVPEFAMAAGGLVALVHTQAAGDNGPVDQMISKLKQLSEEKGFEYRAIYAQDPATYETIYRTLADAGAAIIISTFNEVAEPFKALAPSYPDTKWIQLFGDAFEPAIPNVVTVSYDYYLGCYLSGVFAAKMTATGKTGFIGGVSIPPLNADFNAFKAGVHSINPDASVIAAFAGSFQDPAKGQEIATQMYNDGIDYIQTDAAATDGGIIAAANEKEGRMVSCLAPGQYALGPKSLISIVSLDFGVSLYNEATKAVGPEWKGGTHEHTGLGTGVIDFIPSPIFAEQGSAELNAKAKEALVEVDKARAGILDGSIKVPFNTTL</sequence>
<keyword evidence="2" id="KW-1003">Cell membrane</keyword>
<dbReference type="GO" id="GO:0005886">
    <property type="term" value="C:plasma membrane"/>
    <property type="evidence" value="ECO:0007669"/>
    <property type="project" value="UniProtKB-SubCell"/>
</dbReference>